<comment type="caution">
    <text evidence="1">The sequence shown here is derived from an EMBL/GenBank/DDBJ whole genome shotgun (WGS) entry which is preliminary data.</text>
</comment>
<reference evidence="1" key="1">
    <citation type="journal article" date="2020" name="bioRxiv">
        <title>Hybrid origin of Populus tomentosa Carr. identified through genome sequencing and phylogenomic analysis.</title>
        <authorList>
            <person name="An X."/>
            <person name="Gao K."/>
            <person name="Chen Z."/>
            <person name="Li J."/>
            <person name="Yang X."/>
            <person name="Yang X."/>
            <person name="Zhou J."/>
            <person name="Guo T."/>
            <person name="Zhao T."/>
            <person name="Huang S."/>
            <person name="Miao D."/>
            <person name="Khan W.U."/>
            <person name="Rao P."/>
            <person name="Ye M."/>
            <person name="Lei B."/>
            <person name="Liao W."/>
            <person name="Wang J."/>
            <person name="Ji L."/>
            <person name="Li Y."/>
            <person name="Guo B."/>
            <person name="Mustafa N.S."/>
            <person name="Li S."/>
            <person name="Yun Q."/>
            <person name="Keller S.R."/>
            <person name="Mao J."/>
            <person name="Zhang R."/>
            <person name="Strauss S.H."/>
        </authorList>
    </citation>
    <scope>NUCLEOTIDE SEQUENCE</scope>
    <source>
        <strain evidence="1">GM15</strain>
        <tissue evidence="1">Leaf</tissue>
    </source>
</reference>
<dbReference type="AlphaFoldDB" id="A0A8X7ZH67"/>
<proteinExistence type="predicted"/>
<accession>A0A8X7ZH67</accession>
<protein>
    <submittedName>
        <fullName evidence="1">Uncharacterized protein</fullName>
    </submittedName>
</protein>
<dbReference type="Proteomes" id="UP000886885">
    <property type="component" value="Chromosome 8A"/>
</dbReference>
<evidence type="ECO:0000313" key="2">
    <source>
        <dbReference type="Proteomes" id="UP000886885"/>
    </source>
</evidence>
<organism evidence="1 2">
    <name type="scientific">Populus tomentosa</name>
    <name type="common">Chinese white poplar</name>
    <dbReference type="NCBI Taxonomy" id="118781"/>
    <lineage>
        <taxon>Eukaryota</taxon>
        <taxon>Viridiplantae</taxon>
        <taxon>Streptophyta</taxon>
        <taxon>Embryophyta</taxon>
        <taxon>Tracheophyta</taxon>
        <taxon>Spermatophyta</taxon>
        <taxon>Magnoliopsida</taxon>
        <taxon>eudicotyledons</taxon>
        <taxon>Gunneridae</taxon>
        <taxon>Pentapetalae</taxon>
        <taxon>rosids</taxon>
        <taxon>fabids</taxon>
        <taxon>Malpighiales</taxon>
        <taxon>Salicaceae</taxon>
        <taxon>Saliceae</taxon>
        <taxon>Populus</taxon>
    </lineage>
</organism>
<dbReference type="EMBL" id="JAAWWB010000015">
    <property type="protein sequence ID" value="KAG6766308.1"/>
    <property type="molecule type" value="Genomic_DNA"/>
</dbReference>
<sequence>MDYLLIFFCCSAEPTILARIKARKAVLGDFSFANPEDPKSGKLASLLGRCIVTCRFEGREAIFIRRSKKCCAAGDLYMHFYDWTLKRALLIAYNNFVVSFGKQPELLGVSRVRTGNEERKRDRHLCDQLSDILVLSRLIAEIGERLSPWVAVGCFTMGMSIIFF</sequence>
<keyword evidence="2" id="KW-1185">Reference proteome</keyword>
<gene>
    <name evidence="1" type="ORF">POTOM_030383</name>
</gene>
<name>A0A8X7ZH67_POPTO</name>
<evidence type="ECO:0000313" key="1">
    <source>
        <dbReference type="EMBL" id="KAG6766308.1"/>
    </source>
</evidence>